<evidence type="ECO:0000313" key="13">
    <source>
        <dbReference type="Proteomes" id="UP000241229"/>
    </source>
</evidence>
<dbReference type="GO" id="GO:0005737">
    <property type="term" value="C:cytoplasm"/>
    <property type="evidence" value="ECO:0007669"/>
    <property type="project" value="TreeGrafter"/>
</dbReference>
<keyword evidence="7" id="KW-0560">Oxidoreductase</keyword>
<dbReference type="InterPro" id="IPR013332">
    <property type="entry name" value="KPR_N"/>
</dbReference>
<dbReference type="InterPro" id="IPR008927">
    <property type="entry name" value="6-PGluconate_DH-like_C_sf"/>
</dbReference>
<name>A0A2P7SS88_9HYPH</name>
<evidence type="ECO:0000259" key="11">
    <source>
        <dbReference type="Pfam" id="PF08546"/>
    </source>
</evidence>
<keyword evidence="13" id="KW-1185">Reference proteome</keyword>
<evidence type="ECO:0000256" key="7">
    <source>
        <dbReference type="ARBA" id="ARBA00023002"/>
    </source>
</evidence>
<dbReference type="Proteomes" id="UP000241229">
    <property type="component" value="Unassembled WGS sequence"/>
</dbReference>
<dbReference type="RefSeq" id="WP_106770661.1">
    <property type="nucleotide sequence ID" value="NZ_PXYK01000002.1"/>
</dbReference>
<feature type="domain" description="Ketopantoate reductase C-terminal" evidence="11">
    <location>
        <begin position="200"/>
        <end position="337"/>
    </location>
</feature>
<dbReference type="InterPro" id="IPR036291">
    <property type="entry name" value="NAD(P)-bd_dom_sf"/>
</dbReference>
<keyword evidence="5" id="KW-0566">Pantothenate biosynthesis</keyword>
<evidence type="ECO:0000256" key="2">
    <source>
        <dbReference type="ARBA" id="ARBA00007870"/>
    </source>
</evidence>
<accession>A0A2P7SS88</accession>
<sequence>MQFQPASKRIETVWRKTDELKIAVVGTGAQGASIGADLALAGRDVTLIEQWPAHVEAMRANGITVNLPKRSINAKVRALHLCQVAELREPFDVIFVVVKAYDTRWICQLVESVLAPNGLVVGLQNGMTHTAIASVVGENRCVGAVFDMASNMFEPGVTNRQNDHDTSWFALGPLAPENRERVEQIAGVLRDSGRVEVSDDIVSAKWMKLIVNAAQLVPSAILNLPFAEAVRMPGMERLMRAAGYEAMHAALADGADIVPILGMPPPRTNDPDRYVDLIFDEVLSTFMMADTLTTVLQDWRKGRRAEVLDLNGHVAQTLRKHGRPAPVNERVVAMALEIERGDRQAGIANSSLLTGDLQ</sequence>
<dbReference type="InterPro" id="IPR051402">
    <property type="entry name" value="KPR-Related"/>
</dbReference>
<dbReference type="Pfam" id="PF02558">
    <property type="entry name" value="ApbA"/>
    <property type="match status" value="1"/>
</dbReference>
<dbReference type="Pfam" id="PF08546">
    <property type="entry name" value="ApbA_C"/>
    <property type="match status" value="1"/>
</dbReference>
<dbReference type="Gene3D" id="3.40.50.720">
    <property type="entry name" value="NAD(P)-binding Rossmann-like Domain"/>
    <property type="match status" value="1"/>
</dbReference>
<dbReference type="PANTHER" id="PTHR21708:SF26">
    <property type="entry name" value="2-DEHYDROPANTOATE 2-REDUCTASE"/>
    <property type="match status" value="1"/>
</dbReference>
<feature type="domain" description="Ketopantoate reductase N-terminal" evidence="10">
    <location>
        <begin position="22"/>
        <end position="166"/>
    </location>
</feature>
<dbReference type="InterPro" id="IPR013328">
    <property type="entry name" value="6PGD_dom2"/>
</dbReference>
<evidence type="ECO:0000313" key="12">
    <source>
        <dbReference type="EMBL" id="PSJ65321.1"/>
    </source>
</evidence>
<evidence type="ECO:0000256" key="3">
    <source>
        <dbReference type="ARBA" id="ARBA00013014"/>
    </source>
</evidence>
<dbReference type="GO" id="GO:0015940">
    <property type="term" value="P:pantothenate biosynthetic process"/>
    <property type="evidence" value="ECO:0007669"/>
    <property type="project" value="UniProtKB-UniPathway"/>
</dbReference>
<comment type="caution">
    <text evidence="12">The sequence shown here is derived from an EMBL/GenBank/DDBJ whole genome shotgun (WGS) entry which is preliminary data.</text>
</comment>
<evidence type="ECO:0000256" key="5">
    <source>
        <dbReference type="ARBA" id="ARBA00022655"/>
    </source>
</evidence>
<organism evidence="12 13">
    <name type="scientific">Kumtagia ephedrae</name>
    <dbReference type="NCBI Taxonomy" id="2116701"/>
    <lineage>
        <taxon>Bacteria</taxon>
        <taxon>Pseudomonadati</taxon>
        <taxon>Pseudomonadota</taxon>
        <taxon>Alphaproteobacteria</taxon>
        <taxon>Hyphomicrobiales</taxon>
        <taxon>Phyllobacteriaceae</taxon>
        <taxon>Kumtagia</taxon>
    </lineage>
</organism>
<dbReference type="PANTHER" id="PTHR21708">
    <property type="entry name" value="PROBABLE 2-DEHYDROPANTOATE 2-REDUCTASE"/>
    <property type="match status" value="1"/>
</dbReference>
<dbReference type="OrthoDB" id="9793586at2"/>
<gene>
    <name evidence="12" type="ORF">C7I84_02960</name>
</gene>
<reference evidence="12 13" key="1">
    <citation type="submission" date="2018-03" db="EMBL/GenBank/DDBJ databases">
        <title>The draft genome of Mesorhizobium sp. 6GN-30.</title>
        <authorList>
            <person name="Liu L."/>
            <person name="Li L."/>
            <person name="Wang T."/>
            <person name="Zhang X."/>
            <person name="Liang L."/>
        </authorList>
    </citation>
    <scope>NUCLEOTIDE SEQUENCE [LARGE SCALE GENOMIC DNA]</scope>
    <source>
        <strain evidence="12 13">6GN30</strain>
    </source>
</reference>
<evidence type="ECO:0000256" key="1">
    <source>
        <dbReference type="ARBA" id="ARBA00004994"/>
    </source>
</evidence>
<comment type="pathway">
    <text evidence="1">Cofactor biosynthesis; (R)-pantothenate biosynthesis; (R)-pantoate from 3-methyl-2-oxobutanoate: step 2/2.</text>
</comment>
<comment type="similarity">
    <text evidence="2">Belongs to the ketopantoate reductase family.</text>
</comment>
<evidence type="ECO:0000256" key="4">
    <source>
        <dbReference type="ARBA" id="ARBA00019465"/>
    </source>
</evidence>
<proteinExistence type="inferred from homology"/>
<dbReference type="Gene3D" id="1.10.1040.10">
    <property type="entry name" value="N-(1-d-carboxylethyl)-l-norvaline Dehydrogenase, domain 2"/>
    <property type="match status" value="1"/>
</dbReference>
<evidence type="ECO:0000259" key="10">
    <source>
        <dbReference type="Pfam" id="PF02558"/>
    </source>
</evidence>
<dbReference type="SUPFAM" id="SSF48179">
    <property type="entry name" value="6-phosphogluconate dehydrogenase C-terminal domain-like"/>
    <property type="match status" value="1"/>
</dbReference>
<dbReference type="AlphaFoldDB" id="A0A2P7SS88"/>
<keyword evidence="6" id="KW-0521">NADP</keyword>
<dbReference type="EMBL" id="PXYK01000002">
    <property type="protein sequence ID" value="PSJ65321.1"/>
    <property type="molecule type" value="Genomic_DNA"/>
</dbReference>
<dbReference type="InterPro" id="IPR003710">
    <property type="entry name" value="ApbA"/>
</dbReference>
<dbReference type="UniPathway" id="UPA00028">
    <property type="reaction ID" value="UER00004"/>
</dbReference>
<evidence type="ECO:0000256" key="8">
    <source>
        <dbReference type="ARBA" id="ARBA00032024"/>
    </source>
</evidence>
<evidence type="ECO:0000256" key="9">
    <source>
        <dbReference type="ARBA" id="ARBA00048793"/>
    </source>
</evidence>
<dbReference type="InterPro" id="IPR013752">
    <property type="entry name" value="KPA_reductase"/>
</dbReference>
<protein>
    <recommendedName>
        <fullName evidence="4">2-dehydropantoate 2-reductase</fullName>
        <ecNumber evidence="3">1.1.1.169</ecNumber>
    </recommendedName>
    <alternativeName>
        <fullName evidence="8">Ketopantoate reductase</fullName>
    </alternativeName>
</protein>
<comment type="catalytic activity">
    <reaction evidence="9">
        <text>(R)-pantoate + NADP(+) = 2-dehydropantoate + NADPH + H(+)</text>
        <dbReference type="Rhea" id="RHEA:16233"/>
        <dbReference type="ChEBI" id="CHEBI:11561"/>
        <dbReference type="ChEBI" id="CHEBI:15378"/>
        <dbReference type="ChEBI" id="CHEBI:15980"/>
        <dbReference type="ChEBI" id="CHEBI:57783"/>
        <dbReference type="ChEBI" id="CHEBI:58349"/>
        <dbReference type="EC" id="1.1.1.169"/>
    </reaction>
</comment>
<dbReference type="GO" id="GO:0008677">
    <property type="term" value="F:2-dehydropantoate 2-reductase activity"/>
    <property type="evidence" value="ECO:0007669"/>
    <property type="project" value="UniProtKB-EC"/>
</dbReference>
<evidence type="ECO:0000256" key="6">
    <source>
        <dbReference type="ARBA" id="ARBA00022857"/>
    </source>
</evidence>
<dbReference type="EC" id="1.1.1.169" evidence="3"/>
<dbReference type="NCBIfam" id="TIGR00745">
    <property type="entry name" value="apbA_panE"/>
    <property type="match status" value="1"/>
</dbReference>
<dbReference type="SUPFAM" id="SSF51735">
    <property type="entry name" value="NAD(P)-binding Rossmann-fold domains"/>
    <property type="match status" value="1"/>
</dbReference>